<dbReference type="SUPFAM" id="SSF53335">
    <property type="entry name" value="S-adenosyl-L-methionine-dependent methyltransferases"/>
    <property type="match status" value="1"/>
</dbReference>
<feature type="binding site" evidence="5">
    <location>
        <position position="267"/>
    </location>
    <ligand>
        <name>S-adenosyl-L-methionine</name>
        <dbReference type="ChEBI" id="CHEBI:59789"/>
    </ligand>
</feature>
<comment type="caution">
    <text evidence="5">Lacks conserved residue(s) required for the propagation of feature annotation.</text>
</comment>
<evidence type="ECO:0000256" key="4">
    <source>
        <dbReference type="ARBA" id="ARBA00022884"/>
    </source>
</evidence>
<dbReference type="Proteomes" id="UP000286715">
    <property type="component" value="Unassembled WGS sequence"/>
</dbReference>
<feature type="binding site" evidence="5">
    <location>
        <position position="312"/>
    </location>
    <ligand>
        <name>S-adenosyl-L-methionine</name>
        <dbReference type="ChEBI" id="CHEBI:59789"/>
    </ligand>
</feature>
<evidence type="ECO:0000256" key="1">
    <source>
        <dbReference type="ARBA" id="ARBA00022603"/>
    </source>
</evidence>
<feature type="active site" description="Nucleophile" evidence="5">
    <location>
        <position position="365"/>
    </location>
</feature>
<dbReference type="EMBL" id="BHZE01000019">
    <property type="protein sequence ID" value="GCD78279.1"/>
    <property type="molecule type" value="Genomic_DNA"/>
</dbReference>
<evidence type="ECO:0000259" key="6">
    <source>
        <dbReference type="PROSITE" id="PS51686"/>
    </source>
</evidence>
<evidence type="ECO:0000256" key="5">
    <source>
        <dbReference type="PROSITE-ProRule" id="PRU01023"/>
    </source>
</evidence>
<keyword evidence="8" id="KW-1185">Reference proteome</keyword>
<gene>
    <name evidence="7" type="primary">rsmB</name>
    <name evidence="7" type="ORF">JCM31826_17610</name>
</gene>
<dbReference type="CDD" id="cd02440">
    <property type="entry name" value="AdoMet_MTases"/>
    <property type="match status" value="1"/>
</dbReference>
<dbReference type="GO" id="GO:0008173">
    <property type="term" value="F:RNA methyltransferase activity"/>
    <property type="evidence" value="ECO:0007669"/>
    <property type="project" value="InterPro"/>
</dbReference>
<dbReference type="InterPro" id="IPR049560">
    <property type="entry name" value="MeTrfase_RsmB-F_NOP2_cat"/>
</dbReference>
<dbReference type="GO" id="GO:0001510">
    <property type="term" value="P:RNA methylation"/>
    <property type="evidence" value="ECO:0007669"/>
    <property type="project" value="InterPro"/>
</dbReference>
<dbReference type="GO" id="GO:0003723">
    <property type="term" value="F:RNA binding"/>
    <property type="evidence" value="ECO:0007669"/>
    <property type="project" value="UniProtKB-UniRule"/>
</dbReference>
<comment type="similarity">
    <text evidence="5">Belongs to the class I-like SAM-binding methyltransferase superfamily. RsmB/NOP family.</text>
</comment>
<protein>
    <submittedName>
        <fullName evidence="7">RNA methyltransferase</fullName>
    </submittedName>
</protein>
<proteinExistence type="inferred from homology"/>
<dbReference type="InterPro" id="IPR001678">
    <property type="entry name" value="MeTrfase_RsmB-F_NOP2_dom"/>
</dbReference>
<dbReference type="InterPro" id="IPR029063">
    <property type="entry name" value="SAM-dependent_MTases_sf"/>
</dbReference>
<accession>A0A401XMN1</accession>
<reference evidence="7 8" key="1">
    <citation type="submission" date="2018-11" db="EMBL/GenBank/DDBJ databases">
        <title>Schleiferia aggregans sp. nov., a moderately thermophilic heterotrophic bacterium isolated from microbial mats at a terrestrial hot spring.</title>
        <authorList>
            <person name="Iino T."/>
            <person name="Ohkuma M."/>
            <person name="Haruta S."/>
        </authorList>
    </citation>
    <scope>NUCLEOTIDE SEQUENCE [LARGE SCALE GENOMIC DNA]</scope>
    <source>
        <strain evidence="7 8">LA</strain>
    </source>
</reference>
<dbReference type="InterPro" id="IPR054728">
    <property type="entry name" value="RsmB-like_ferredoxin"/>
</dbReference>
<sequence>MAASNKSTLATPERLYPNLVGGVIEALETIFGMDVYADKAIERLFKANRKWGARDRAFVAESVYEIVRHWRLLWYLLGENPSLKRKKLYKIFALYRLFSGKWLPGDDPKWSDIASEWPLIQKRLDQINDPNIRESFPDWLAELISPNKEWTTLAHTLNQPAGLHLRVNTLLTTREAVIERLKAEGVEATLLPYSNVGLQLSERVNVFRLESFHEGLYEVQDGGSQLIAPFLNPKPGERVIDACAGAGGKSLHMAALMRNKGQIIAMDVEEHKLSELRRRAARNRVDNIETRPIEGSKTIKRLHHSADKLLLDVPCTGTGVIRRNPDTKWKLRDEYFQRVLSIQREILDTYTDMLKPGGTLVYATCSLIDDENRRQVEAFLERKKGEYTLITDKQILPTELDADGFYMALLQKNG</sequence>
<dbReference type="PRINTS" id="PR02008">
    <property type="entry name" value="RCMTFAMILY"/>
</dbReference>
<dbReference type="RefSeq" id="WP_245966134.1">
    <property type="nucleotide sequence ID" value="NZ_BHZE01000019.1"/>
</dbReference>
<organism evidence="7 8">
    <name type="scientific">Thermaurantimonas aggregans</name>
    <dbReference type="NCBI Taxonomy" id="2173829"/>
    <lineage>
        <taxon>Bacteria</taxon>
        <taxon>Pseudomonadati</taxon>
        <taxon>Bacteroidota</taxon>
        <taxon>Flavobacteriia</taxon>
        <taxon>Flavobacteriales</taxon>
        <taxon>Schleiferiaceae</taxon>
        <taxon>Thermaurantimonas</taxon>
    </lineage>
</organism>
<keyword evidence="1 5" id="KW-0489">Methyltransferase</keyword>
<dbReference type="AlphaFoldDB" id="A0A401XMN1"/>
<name>A0A401XMN1_9FLAO</name>
<comment type="caution">
    <text evidence="7">The sequence shown here is derived from an EMBL/GenBank/DDBJ whole genome shotgun (WGS) entry which is preliminary data.</text>
</comment>
<feature type="domain" description="SAM-dependent MTase RsmB/NOP-type" evidence="6">
    <location>
        <begin position="153"/>
        <end position="414"/>
    </location>
</feature>
<keyword evidence="3 5" id="KW-0949">S-adenosyl-L-methionine</keyword>
<dbReference type="Pfam" id="PF01189">
    <property type="entry name" value="Methyltr_RsmB-F"/>
    <property type="match status" value="1"/>
</dbReference>
<keyword evidence="4 5" id="KW-0694">RNA-binding</keyword>
<dbReference type="PANTHER" id="PTHR22807">
    <property type="entry name" value="NOP2 YEAST -RELATED NOL1/NOP2/FMU SUN DOMAIN-CONTAINING"/>
    <property type="match status" value="1"/>
</dbReference>
<evidence type="ECO:0000256" key="3">
    <source>
        <dbReference type="ARBA" id="ARBA00022691"/>
    </source>
</evidence>
<evidence type="ECO:0000256" key="2">
    <source>
        <dbReference type="ARBA" id="ARBA00022679"/>
    </source>
</evidence>
<evidence type="ECO:0000313" key="7">
    <source>
        <dbReference type="EMBL" id="GCD78279.1"/>
    </source>
</evidence>
<evidence type="ECO:0000313" key="8">
    <source>
        <dbReference type="Proteomes" id="UP000286715"/>
    </source>
</evidence>
<dbReference type="Gene3D" id="3.40.50.150">
    <property type="entry name" value="Vaccinia Virus protein VP39"/>
    <property type="match status" value="1"/>
</dbReference>
<dbReference type="PANTHER" id="PTHR22807:SF53">
    <property type="entry name" value="RIBOSOMAL RNA SMALL SUBUNIT METHYLTRANSFERASE B-RELATED"/>
    <property type="match status" value="1"/>
</dbReference>
<dbReference type="InterPro" id="IPR023267">
    <property type="entry name" value="RCMT"/>
</dbReference>
<dbReference type="PROSITE" id="PS51686">
    <property type="entry name" value="SAM_MT_RSMB_NOP"/>
    <property type="match status" value="1"/>
</dbReference>
<dbReference type="Pfam" id="PF22458">
    <property type="entry name" value="RsmF-B_ferredox"/>
    <property type="match status" value="1"/>
</dbReference>
<keyword evidence="2 5" id="KW-0808">Transferase</keyword>